<name>A0ABN6EYD1_9BACT</name>
<dbReference type="RefSeq" id="WP_236890814.1">
    <property type="nucleotide sequence ID" value="NZ_AP024488.1"/>
</dbReference>
<organism evidence="1 2">
    <name type="scientific">Desulfoluna limicola</name>
    <dbReference type="NCBI Taxonomy" id="2810562"/>
    <lineage>
        <taxon>Bacteria</taxon>
        <taxon>Pseudomonadati</taxon>
        <taxon>Thermodesulfobacteriota</taxon>
        <taxon>Desulfobacteria</taxon>
        <taxon>Desulfobacterales</taxon>
        <taxon>Desulfolunaceae</taxon>
        <taxon>Desulfoluna</taxon>
    </lineage>
</organism>
<dbReference type="Proteomes" id="UP001320148">
    <property type="component" value="Chromosome"/>
</dbReference>
<evidence type="ECO:0000313" key="2">
    <source>
        <dbReference type="Proteomes" id="UP001320148"/>
    </source>
</evidence>
<evidence type="ECO:0000313" key="1">
    <source>
        <dbReference type="EMBL" id="BCS94498.1"/>
    </source>
</evidence>
<keyword evidence="2" id="KW-1185">Reference proteome</keyword>
<protein>
    <submittedName>
        <fullName evidence="1">Uncharacterized protein</fullName>
    </submittedName>
</protein>
<gene>
    <name evidence="1" type="ORF">DSLASN_01300</name>
</gene>
<sequence length="106" mass="11047">MELDITGQLNKVVIGATGLPAIIQQVQIVCATQVGTLPLDRAFGVQADYLDMPLPVAKAKATASVISGIGKYVSGVSVLSVSWTRDDDAALGGKLIPVVRIKINES</sequence>
<reference evidence="1 2" key="1">
    <citation type="submission" date="2021-02" db="EMBL/GenBank/DDBJ databases">
        <title>Complete genome of Desulfoluna sp. strain ASN36.</title>
        <authorList>
            <person name="Takahashi A."/>
            <person name="Kojima H."/>
            <person name="Fukui M."/>
        </authorList>
    </citation>
    <scope>NUCLEOTIDE SEQUENCE [LARGE SCALE GENOMIC DNA]</scope>
    <source>
        <strain evidence="1 2">ASN36</strain>
    </source>
</reference>
<dbReference type="Gene3D" id="3.10.450.40">
    <property type="match status" value="1"/>
</dbReference>
<dbReference type="EMBL" id="AP024488">
    <property type="protein sequence ID" value="BCS94498.1"/>
    <property type="molecule type" value="Genomic_DNA"/>
</dbReference>
<dbReference type="SUPFAM" id="SSF160719">
    <property type="entry name" value="gpW/gp25-like"/>
    <property type="match status" value="1"/>
</dbReference>
<proteinExistence type="predicted"/>
<accession>A0ABN6EYD1</accession>